<keyword evidence="1" id="KW-0175">Coiled coil</keyword>
<dbReference type="Proteomes" id="UP000324022">
    <property type="component" value="Unassembled WGS sequence"/>
</dbReference>
<reference evidence="3 4" key="1">
    <citation type="submission" date="2018-03" db="EMBL/GenBank/DDBJ databases">
        <authorList>
            <person name="Guldener U."/>
        </authorList>
    </citation>
    <scope>NUCLEOTIDE SEQUENCE [LARGE SCALE GENOMIC DNA]</scope>
    <source>
        <strain evidence="3 4">NBRC100155</strain>
    </source>
</reference>
<sequence>MVKTNTSPWQQLYRALLRSSSAAVRFSRPAAKNTRRYLRDDFVSAIVANSHLQVETVTPPRGRGRPRIDRSGSSHENITGGGDESITARQANTPIRSPRPTLSRNRSLRQLLGQQTHNTLAFHLSASLLPGSKRSNSSDLSAEELLPDTKTSTDVARQFPPSDRGVDDPPSPPCRDTSSQPQQRGCANQQRGIDVGSVINDSVGLLNKAKPARLAHRVIANLSSLTYHHLSPYTQMQSHAHLKDNRALRKPRKLSSLARVLGKIDSGILAVSPDNRQVESGLEDALLDGREDDTLVNEAHMKLGFLLPTVKPKRGPISARLKEWDGQDADKIGSEGGLRQMEADLVTIERLLEEYDAEAKGDRSKRQQLSKQIQQLKTEAEQLRKKIKSATKALAQAESQRQLENIPIEHLADLVAAAQEAEGILLGKNRWTRRKNGDFLPP</sequence>
<feature type="coiled-coil region" evidence="1">
    <location>
        <begin position="338"/>
        <end position="400"/>
    </location>
</feature>
<dbReference type="AlphaFoldDB" id="A0A5C3E5F3"/>
<keyword evidence="4" id="KW-1185">Reference proteome</keyword>
<dbReference type="EMBL" id="OOIN01000012">
    <property type="protein sequence ID" value="SPO25934.1"/>
    <property type="molecule type" value="Genomic_DNA"/>
</dbReference>
<evidence type="ECO:0000256" key="1">
    <source>
        <dbReference type="SAM" id="Coils"/>
    </source>
</evidence>
<feature type="region of interest" description="Disordered" evidence="2">
    <location>
        <begin position="129"/>
        <end position="189"/>
    </location>
</feature>
<gene>
    <name evidence="3" type="ORF">UTRI_03299</name>
</gene>
<feature type="compositionally biased region" description="Polar residues" evidence="2">
    <location>
        <begin position="176"/>
        <end position="189"/>
    </location>
</feature>
<protein>
    <submittedName>
        <fullName evidence="3">Uncharacterized protein</fullName>
    </submittedName>
</protein>
<name>A0A5C3E5F3_9BASI</name>
<organism evidence="3 4">
    <name type="scientific">Ustilago trichophora</name>
    <dbReference type="NCBI Taxonomy" id="86804"/>
    <lineage>
        <taxon>Eukaryota</taxon>
        <taxon>Fungi</taxon>
        <taxon>Dikarya</taxon>
        <taxon>Basidiomycota</taxon>
        <taxon>Ustilaginomycotina</taxon>
        <taxon>Ustilaginomycetes</taxon>
        <taxon>Ustilaginales</taxon>
        <taxon>Ustilaginaceae</taxon>
        <taxon>Ustilago</taxon>
    </lineage>
</organism>
<evidence type="ECO:0000313" key="4">
    <source>
        <dbReference type="Proteomes" id="UP000324022"/>
    </source>
</evidence>
<evidence type="ECO:0000256" key="2">
    <source>
        <dbReference type="SAM" id="MobiDB-lite"/>
    </source>
</evidence>
<proteinExistence type="predicted"/>
<feature type="compositionally biased region" description="Polar residues" evidence="2">
    <location>
        <begin position="87"/>
        <end position="103"/>
    </location>
</feature>
<dbReference type="OrthoDB" id="3360321at2759"/>
<evidence type="ECO:0000313" key="3">
    <source>
        <dbReference type="EMBL" id="SPO25934.1"/>
    </source>
</evidence>
<accession>A0A5C3E5F3</accession>
<feature type="region of interest" description="Disordered" evidence="2">
    <location>
        <begin position="55"/>
        <end position="103"/>
    </location>
</feature>